<feature type="region of interest" description="Disordered" evidence="1">
    <location>
        <begin position="35"/>
        <end position="99"/>
    </location>
</feature>
<keyword evidence="2" id="KW-1133">Transmembrane helix</keyword>
<proteinExistence type="predicted"/>
<keyword evidence="4" id="KW-1185">Reference proteome</keyword>
<evidence type="ECO:0000256" key="1">
    <source>
        <dbReference type="SAM" id="MobiDB-lite"/>
    </source>
</evidence>
<accession>A0ABV8MJS3</accession>
<keyword evidence="2" id="KW-0812">Transmembrane</keyword>
<feature type="compositionally biased region" description="Basic and acidic residues" evidence="1">
    <location>
        <begin position="35"/>
        <end position="48"/>
    </location>
</feature>
<feature type="transmembrane region" description="Helical" evidence="2">
    <location>
        <begin position="12"/>
        <end position="30"/>
    </location>
</feature>
<keyword evidence="2" id="KW-0472">Membrane</keyword>
<organism evidence="3 4">
    <name type="scientific">Chitinimonas lacunae</name>
    <dbReference type="NCBI Taxonomy" id="1963018"/>
    <lineage>
        <taxon>Bacteria</taxon>
        <taxon>Pseudomonadati</taxon>
        <taxon>Pseudomonadota</taxon>
        <taxon>Betaproteobacteria</taxon>
        <taxon>Neisseriales</taxon>
        <taxon>Chitinibacteraceae</taxon>
        <taxon>Chitinimonas</taxon>
    </lineage>
</organism>
<feature type="compositionally biased region" description="Low complexity" evidence="1">
    <location>
        <begin position="68"/>
        <end position="89"/>
    </location>
</feature>
<evidence type="ECO:0000256" key="2">
    <source>
        <dbReference type="SAM" id="Phobius"/>
    </source>
</evidence>
<protein>
    <submittedName>
        <fullName evidence="3">Uncharacterized protein</fullName>
    </submittedName>
</protein>
<evidence type="ECO:0000313" key="4">
    <source>
        <dbReference type="Proteomes" id="UP001595791"/>
    </source>
</evidence>
<sequence>MNRNRLPTRTGLAIALGTGLALFLGSVWYAERRRLAEQNRPRPPKKVEPQQLQTWEGEGGNVPEVSTPRPAEAPLASRAPSSSAMPASSDWAGPKNSIH</sequence>
<name>A0ABV8MJS3_9NEIS</name>
<dbReference type="Proteomes" id="UP001595791">
    <property type="component" value="Unassembled WGS sequence"/>
</dbReference>
<evidence type="ECO:0000313" key="3">
    <source>
        <dbReference type="EMBL" id="MFC4158394.1"/>
    </source>
</evidence>
<gene>
    <name evidence="3" type="ORF">ACFOW7_03370</name>
</gene>
<comment type="caution">
    <text evidence="3">The sequence shown here is derived from an EMBL/GenBank/DDBJ whole genome shotgun (WGS) entry which is preliminary data.</text>
</comment>
<dbReference type="RefSeq" id="WP_378161017.1">
    <property type="nucleotide sequence ID" value="NZ_JBHSBU010000001.1"/>
</dbReference>
<dbReference type="EMBL" id="JBHSBU010000001">
    <property type="protein sequence ID" value="MFC4158394.1"/>
    <property type="molecule type" value="Genomic_DNA"/>
</dbReference>
<reference evidence="4" key="1">
    <citation type="journal article" date="2019" name="Int. J. Syst. Evol. Microbiol.">
        <title>The Global Catalogue of Microorganisms (GCM) 10K type strain sequencing project: providing services to taxonomists for standard genome sequencing and annotation.</title>
        <authorList>
            <consortium name="The Broad Institute Genomics Platform"/>
            <consortium name="The Broad Institute Genome Sequencing Center for Infectious Disease"/>
            <person name="Wu L."/>
            <person name="Ma J."/>
        </authorList>
    </citation>
    <scope>NUCLEOTIDE SEQUENCE [LARGE SCALE GENOMIC DNA]</scope>
    <source>
        <strain evidence="4">LMG 29894</strain>
    </source>
</reference>